<organism evidence="1">
    <name type="scientific">Streptomyces sp. SID12501</name>
    <dbReference type="NCBI Taxonomy" id="2706042"/>
    <lineage>
        <taxon>Bacteria</taxon>
        <taxon>Bacillati</taxon>
        <taxon>Actinomycetota</taxon>
        <taxon>Actinomycetes</taxon>
        <taxon>Kitasatosporales</taxon>
        <taxon>Streptomycetaceae</taxon>
        <taxon>Streptomyces</taxon>
    </lineage>
</organism>
<proteinExistence type="predicted"/>
<gene>
    <name evidence="1" type="ORF">G3I71_47100</name>
</gene>
<protein>
    <submittedName>
        <fullName evidence="1">Type VI secretion system baseplate subunit TssF</fullName>
    </submittedName>
</protein>
<comment type="caution">
    <text evidence="1">The sequence shown here is derived from an EMBL/GenBank/DDBJ whole genome shotgun (WGS) entry which is preliminary data.</text>
</comment>
<feature type="non-terminal residue" evidence="1">
    <location>
        <position position="1"/>
    </location>
</feature>
<sequence length="132" mass="13792">LATQLNQMPRKNVAEVLAGRGTHPIPMSAARGTVTFTPASVRNNGLRVPAGTQVTTQVSGDSSPIRFSTTAPADLSPVTLGAWGFLREGEASKVGRSGDIPILELSRAAPGEFIVVDLALRLDTRLGFALLA</sequence>
<name>A0A6B3C8N9_9ACTN</name>
<evidence type="ECO:0000313" key="1">
    <source>
        <dbReference type="EMBL" id="NEC93133.1"/>
    </source>
</evidence>
<dbReference type="RefSeq" id="WP_164325086.1">
    <property type="nucleotide sequence ID" value="NZ_JAAGLU010000524.1"/>
</dbReference>
<reference evidence="1" key="1">
    <citation type="submission" date="2020-01" db="EMBL/GenBank/DDBJ databases">
        <title>Insect and environment-associated Actinomycetes.</title>
        <authorList>
            <person name="Currrie C."/>
            <person name="Chevrette M."/>
            <person name="Carlson C."/>
            <person name="Stubbendieck R."/>
            <person name="Wendt-Pienkowski E."/>
        </authorList>
    </citation>
    <scope>NUCLEOTIDE SEQUENCE</scope>
    <source>
        <strain evidence="1">SID12501</strain>
    </source>
</reference>
<dbReference type="AlphaFoldDB" id="A0A6B3C8N9"/>
<dbReference type="EMBL" id="JAAGLU010000524">
    <property type="protein sequence ID" value="NEC93133.1"/>
    <property type="molecule type" value="Genomic_DNA"/>
</dbReference>
<accession>A0A6B3C8N9</accession>